<dbReference type="STRING" id="586239.AD943_04670"/>
<evidence type="ECO:0000313" key="2">
    <source>
        <dbReference type="Proteomes" id="UP000320772"/>
    </source>
</evidence>
<evidence type="ECO:0000313" key="1">
    <source>
        <dbReference type="EMBL" id="GEB02681.1"/>
    </source>
</evidence>
<name>A0A4Y3M5Y3_9PROT</name>
<proteinExistence type="predicted"/>
<reference evidence="1 2" key="1">
    <citation type="submission" date="2019-06" db="EMBL/GenBank/DDBJ databases">
        <title>Whole genome shotgun sequence of Gluconobacter roseus NBRC 3990.</title>
        <authorList>
            <person name="Hosoyama A."/>
            <person name="Uohara A."/>
            <person name="Ohji S."/>
            <person name="Ichikawa N."/>
        </authorList>
    </citation>
    <scope>NUCLEOTIDE SEQUENCE [LARGE SCALE GENOMIC DNA]</scope>
    <source>
        <strain evidence="1 2">NBRC 3990</strain>
    </source>
</reference>
<accession>A0A4Y3M5Y3</accession>
<dbReference type="Proteomes" id="UP000320772">
    <property type="component" value="Unassembled WGS sequence"/>
</dbReference>
<organism evidence="1 2">
    <name type="scientific">Gluconobacter roseus NBRC 3990</name>
    <dbReference type="NCBI Taxonomy" id="1307950"/>
    <lineage>
        <taxon>Bacteria</taxon>
        <taxon>Pseudomonadati</taxon>
        <taxon>Pseudomonadota</taxon>
        <taxon>Alphaproteobacteria</taxon>
        <taxon>Acetobacterales</taxon>
        <taxon>Acetobacteraceae</taxon>
        <taxon>Gluconobacter</taxon>
    </lineage>
</organism>
<comment type="caution">
    <text evidence="1">The sequence shown here is derived from an EMBL/GenBank/DDBJ whole genome shotgun (WGS) entry which is preliminary data.</text>
</comment>
<dbReference type="AlphaFoldDB" id="A0A4Y3M5Y3"/>
<protein>
    <submittedName>
        <fullName evidence="1">Uncharacterized protein</fullName>
    </submittedName>
</protein>
<gene>
    <name evidence="1" type="ORF">GRO01_02570</name>
</gene>
<dbReference type="EMBL" id="BJLY01000001">
    <property type="protein sequence ID" value="GEB02681.1"/>
    <property type="molecule type" value="Genomic_DNA"/>
</dbReference>
<keyword evidence="2" id="KW-1185">Reference proteome</keyword>
<sequence>MGVQLAVSLQDLRRLEAVCLEMLPAENRSELQGFDRIMQVLGQLAQGCEKLSLESGVKDLHVGRRIVDELTLEEMRQRLVGQTSRSCVEPGDVELF</sequence>